<keyword evidence="1" id="KW-0472">Membrane</keyword>
<sequence>MEWTPIVVAVITGIAGTFLTQYLISRRDSRTTQRQERLAAVKLIDRLRAYAKRCADELVANSLFYDSTGSCGGRCTHVPTLDDLNEQDCQYLAPKHYDAFLALRHEARIRQDDARMEWELSAAHEDDLAVVVFRNTNEIALEAIRLANRLRDELGLERDLHSEGLERGLVTTQQDYRRQQIQNRWSWRKKVRANRLLKEMMTSV</sequence>
<evidence type="ECO:0000256" key="1">
    <source>
        <dbReference type="SAM" id="Phobius"/>
    </source>
</evidence>
<gene>
    <name evidence="2" type="ORF">VVD49_13425</name>
</gene>
<name>A0ABU6K553_9RHOO</name>
<dbReference type="RefSeq" id="WP_327599688.1">
    <property type="nucleotide sequence ID" value="NZ_JAYXHS010000002.1"/>
</dbReference>
<reference evidence="2 3" key="1">
    <citation type="submission" date="2024-01" db="EMBL/GenBank/DDBJ databases">
        <title>Uliginosibacterium soil sp. nov.</title>
        <authorList>
            <person name="Lv Y."/>
        </authorList>
    </citation>
    <scope>NUCLEOTIDE SEQUENCE [LARGE SCALE GENOMIC DNA]</scope>
    <source>
        <strain evidence="2 3">H3</strain>
    </source>
</reference>
<evidence type="ECO:0000313" key="2">
    <source>
        <dbReference type="EMBL" id="MEC5386729.1"/>
    </source>
</evidence>
<dbReference type="EMBL" id="JAYXHS010000002">
    <property type="protein sequence ID" value="MEC5386729.1"/>
    <property type="molecule type" value="Genomic_DNA"/>
</dbReference>
<accession>A0ABU6K553</accession>
<keyword evidence="1" id="KW-0812">Transmembrane</keyword>
<proteinExistence type="predicted"/>
<keyword evidence="1" id="KW-1133">Transmembrane helix</keyword>
<dbReference type="Proteomes" id="UP001331561">
    <property type="component" value="Unassembled WGS sequence"/>
</dbReference>
<feature type="transmembrane region" description="Helical" evidence="1">
    <location>
        <begin position="6"/>
        <end position="24"/>
    </location>
</feature>
<comment type="caution">
    <text evidence="2">The sequence shown here is derived from an EMBL/GenBank/DDBJ whole genome shotgun (WGS) entry which is preliminary data.</text>
</comment>
<keyword evidence="3" id="KW-1185">Reference proteome</keyword>
<evidence type="ECO:0000313" key="3">
    <source>
        <dbReference type="Proteomes" id="UP001331561"/>
    </source>
</evidence>
<protein>
    <submittedName>
        <fullName evidence="2">Uncharacterized protein</fullName>
    </submittedName>
</protein>
<organism evidence="2 3">
    <name type="scientific">Uliginosibacterium silvisoli</name>
    <dbReference type="NCBI Taxonomy" id="3114758"/>
    <lineage>
        <taxon>Bacteria</taxon>
        <taxon>Pseudomonadati</taxon>
        <taxon>Pseudomonadota</taxon>
        <taxon>Betaproteobacteria</taxon>
        <taxon>Rhodocyclales</taxon>
        <taxon>Zoogloeaceae</taxon>
        <taxon>Uliginosibacterium</taxon>
    </lineage>
</organism>